<dbReference type="SMART" id="SM00236">
    <property type="entry name" value="fCBD"/>
    <property type="match status" value="1"/>
</dbReference>
<feature type="compositionally biased region" description="Low complexity" evidence="18">
    <location>
        <begin position="864"/>
        <end position="918"/>
    </location>
</feature>
<dbReference type="InterPro" id="IPR036881">
    <property type="entry name" value="Glyco_hydro_3_C_sf"/>
</dbReference>
<keyword evidence="11" id="KW-0119">Carbohydrate metabolism</keyword>
<evidence type="ECO:0000256" key="9">
    <source>
        <dbReference type="ARBA" id="ARBA00023001"/>
    </source>
</evidence>
<keyword evidence="9" id="KW-0136">Cellulose degradation</keyword>
<feature type="domain" description="CBM1" evidence="20">
    <location>
        <begin position="927"/>
        <end position="963"/>
    </location>
</feature>
<dbReference type="Pfam" id="PF00933">
    <property type="entry name" value="Glyco_hydro_3"/>
    <property type="match status" value="1"/>
</dbReference>
<keyword evidence="22" id="KW-1185">Reference proteome</keyword>
<keyword evidence="8" id="KW-0378">Hydrolase</keyword>
<dbReference type="InterPro" id="IPR017853">
    <property type="entry name" value="GH"/>
</dbReference>
<dbReference type="InterPro" id="IPR036962">
    <property type="entry name" value="Glyco_hydro_3_N_sf"/>
</dbReference>
<keyword evidence="7 19" id="KW-0732">Signal</keyword>
<evidence type="ECO:0000256" key="16">
    <source>
        <dbReference type="ARBA" id="ARBA00041600"/>
    </source>
</evidence>
<dbReference type="Gene3D" id="3.40.50.1700">
    <property type="entry name" value="Glycoside hydrolase family 3 C-terminal domain"/>
    <property type="match status" value="1"/>
</dbReference>
<comment type="catalytic activity">
    <reaction evidence="1">
        <text>Hydrolysis of terminal, non-reducing beta-D-glucosyl residues with release of beta-D-glucose.</text>
        <dbReference type="EC" id="3.2.1.21"/>
    </reaction>
</comment>
<evidence type="ECO:0000256" key="1">
    <source>
        <dbReference type="ARBA" id="ARBA00000448"/>
    </source>
</evidence>
<dbReference type="EC" id="3.2.1.21" evidence="5"/>
<dbReference type="PANTHER" id="PTHR42715:SF2">
    <property type="entry name" value="BETA-GLUCOSIDASE F-RELATED"/>
    <property type="match status" value="1"/>
</dbReference>
<evidence type="ECO:0000256" key="14">
    <source>
        <dbReference type="ARBA" id="ARBA00039577"/>
    </source>
</evidence>
<keyword evidence="10" id="KW-0325">Glycoprotein</keyword>
<dbReference type="GO" id="GO:0030245">
    <property type="term" value="P:cellulose catabolic process"/>
    <property type="evidence" value="ECO:0007669"/>
    <property type="project" value="UniProtKB-KW"/>
</dbReference>
<dbReference type="SUPFAM" id="SSF51445">
    <property type="entry name" value="(Trans)glycosidases"/>
    <property type="match status" value="1"/>
</dbReference>
<evidence type="ECO:0000256" key="7">
    <source>
        <dbReference type="ARBA" id="ARBA00022729"/>
    </source>
</evidence>
<dbReference type="Gene3D" id="2.60.40.10">
    <property type="entry name" value="Immunoglobulins"/>
    <property type="match status" value="1"/>
</dbReference>
<dbReference type="SUPFAM" id="SSF52279">
    <property type="entry name" value="Beta-D-glucan exohydrolase, C-terminal domain"/>
    <property type="match status" value="1"/>
</dbReference>
<dbReference type="AlphaFoldDB" id="A0A3N4IJK0"/>
<comment type="pathway">
    <text evidence="3">Glycan metabolism; cellulose degradation.</text>
</comment>
<evidence type="ECO:0000256" key="15">
    <source>
        <dbReference type="ARBA" id="ARBA00041270"/>
    </source>
</evidence>
<organism evidence="21 22">
    <name type="scientific">Ascobolus immersus RN42</name>
    <dbReference type="NCBI Taxonomy" id="1160509"/>
    <lineage>
        <taxon>Eukaryota</taxon>
        <taxon>Fungi</taxon>
        <taxon>Dikarya</taxon>
        <taxon>Ascomycota</taxon>
        <taxon>Pezizomycotina</taxon>
        <taxon>Pezizomycetes</taxon>
        <taxon>Pezizales</taxon>
        <taxon>Ascobolaceae</taxon>
        <taxon>Ascobolus</taxon>
    </lineage>
</organism>
<dbReference type="InterPro" id="IPR000254">
    <property type="entry name" value="CBD"/>
</dbReference>
<keyword evidence="12" id="KW-0326">Glycosidase</keyword>
<proteinExistence type="inferred from homology"/>
<dbReference type="InterPro" id="IPR001764">
    <property type="entry name" value="Glyco_hydro_3_N"/>
</dbReference>
<name>A0A3N4IJK0_ASCIM</name>
<dbReference type="PANTHER" id="PTHR42715">
    <property type="entry name" value="BETA-GLUCOSIDASE"/>
    <property type="match status" value="1"/>
</dbReference>
<dbReference type="Pfam" id="PF14310">
    <property type="entry name" value="Fn3-like"/>
    <property type="match status" value="1"/>
</dbReference>
<evidence type="ECO:0000256" key="3">
    <source>
        <dbReference type="ARBA" id="ARBA00004987"/>
    </source>
</evidence>
<evidence type="ECO:0000259" key="20">
    <source>
        <dbReference type="PROSITE" id="PS51164"/>
    </source>
</evidence>
<dbReference type="Pfam" id="PF00734">
    <property type="entry name" value="CBM_1"/>
    <property type="match status" value="1"/>
</dbReference>
<evidence type="ECO:0000256" key="2">
    <source>
        <dbReference type="ARBA" id="ARBA00004613"/>
    </source>
</evidence>
<evidence type="ECO:0000313" key="21">
    <source>
        <dbReference type="EMBL" id="RPA86322.1"/>
    </source>
</evidence>
<dbReference type="FunFam" id="3.40.50.1700:FF:000003">
    <property type="entry name" value="Probable beta-glucosidase"/>
    <property type="match status" value="1"/>
</dbReference>
<sequence length="965" mass="102532">MKIDVAFVLAALIGLQSGVGANPMVDELNTLARRQSGSFYSPPVYPAPKGGWTPDWADAYGKAKKLVEQMTLAEKVNVTTSIGWMNGLCVGNTGTVDRLGFPSLCAQDGPLAVRYADLITVFPAGITAGATWDRDLIYQRANAMGAESKAKGVHVLLAPSVGPLGRQPAGGRNWEGFGSDPYLQGVGGYQSVKGIQDAGTQACVKHWIANEQEHYRGDGGGPDTISPNVDDRTMHEVYMWPFAESVKAGVASVMCAYNQVNGSYACENSKINNGLLKDELGFQGYIMSDWLGQRSGVASSLAGMDQTQPGDGARWANGVSFWGSELSRSVLNGSVPIDRLNDQATRIVAAWYQLGQDKNYPKVSFSSWTKADTDVAYKGSNSGPRIKVNDHIDVRGNHATIAKNVARDGITLLKNEGNVLPLSKDAVVRVFGTGAAPNPQGMNSCVDKACNKGTLTMGWGSGTADFETFSSPIDAIKARASNTQSSISDKVDGTATQLASAANARCLVFVTANGGERYMTVEGHEGDRNNLNLWNNGDELIKGIANACPNTIVIVNSVGAVNMEQWADLPNVKAIVLAHLPGQEAGSSLVEVLFGDVSPSGHLPYTIGKSILDYGSSVQIQKSPGAQVFSEGLYIDYKWFDKQGITPRYPFGYGLSYTTFEYSGLSAKTVKTPTEEPGARPARLAPPSYSTAMPNPNEVAWPSSITFRPNLFVYPYLNNPQSIQKGNYPYPTGYSTTDFPPSKAGGAQGGHPELWDVIYEVSVNVKNTGKVTGKAVPQLYLQFPKDAGYDTPIRQLRGFDKVELKAGESKTVTFQLTRKDLSVWDVVKQQWVIPKAGAGGYTVHVGSSSRDLPLSCNVLSCSGSASTSTSATATTTTSVTSTTPTTTPTSTTTTAPTTTSVVPTTTSTSTTTSTTTTPTPTPTPSGCASTLWGQCGGQGYNGCKTCPSGAKCMVYNDHYAQCIPA</sequence>
<evidence type="ECO:0000256" key="17">
    <source>
        <dbReference type="ARBA" id="ARBA00041810"/>
    </source>
</evidence>
<evidence type="ECO:0000256" key="5">
    <source>
        <dbReference type="ARBA" id="ARBA00012744"/>
    </source>
</evidence>
<dbReference type="Pfam" id="PF01915">
    <property type="entry name" value="Glyco_hydro_3_C"/>
    <property type="match status" value="1"/>
</dbReference>
<reference evidence="21 22" key="1">
    <citation type="journal article" date="2018" name="Nat. Ecol. Evol.">
        <title>Pezizomycetes genomes reveal the molecular basis of ectomycorrhizal truffle lifestyle.</title>
        <authorList>
            <person name="Murat C."/>
            <person name="Payen T."/>
            <person name="Noel B."/>
            <person name="Kuo A."/>
            <person name="Morin E."/>
            <person name="Chen J."/>
            <person name="Kohler A."/>
            <person name="Krizsan K."/>
            <person name="Balestrini R."/>
            <person name="Da Silva C."/>
            <person name="Montanini B."/>
            <person name="Hainaut M."/>
            <person name="Levati E."/>
            <person name="Barry K.W."/>
            <person name="Belfiori B."/>
            <person name="Cichocki N."/>
            <person name="Clum A."/>
            <person name="Dockter R.B."/>
            <person name="Fauchery L."/>
            <person name="Guy J."/>
            <person name="Iotti M."/>
            <person name="Le Tacon F."/>
            <person name="Lindquist E.A."/>
            <person name="Lipzen A."/>
            <person name="Malagnac F."/>
            <person name="Mello A."/>
            <person name="Molinier V."/>
            <person name="Miyauchi S."/>
            <person name="Poulain J."/>
            <person name="Riccioni C."/>
            <person name="Rubini A."/>
            <person name="Sitrit Y."/>
            <person name="Splivallo R."/>
            <person name="Traeger S."/>
            <person name="Wang M."/>
            <person name="Zifcakova L."/>
            <person name="Wipf D."/>
            <person name="Zambonelli A."/>
            <person name="Paolocci F."/>
            <person name="Nowrousian M."/>
            <person name="Ottonello S."/>
            <person name="Baldrian P."/>
            <person name="Spatafora J.W."/>
            <person name="Henrissat B."/>
            <person name="Nagy L.G."/>
            <person name="Aury J.M."/>
            <person name="Wincker P."/>
            <person name="Grigoriev I.V."/>
            <person name="Bonfante P."/>
            <person name="Martin F.M."/>
        </authorList>
    </citation>
    <scope>NUCLEOTIDE SEQUENCE [LARGE SCALE GENOMIC DNA]</scope>
    <source>
        <strain evidence="21 22">RN42</strain>
    </source>
</reference>
<evidence type="ECO:0000256" key="13">
    <source>
        <dbReference type="ARBA" id="ARBA00023326"/>
    </source>
</evidence>
<evidence type="ECO:0000256" key="11">
    <source>
        <dbReference type="ARBA" id="ARBA00023277"/>
    </source>
</evidence>
<evidence type="ECO:0000256" key="10">
    <source>
        <dbReference type="ARBA" id="ARBA00023180"/>
    </source>
</evidence>
<evidence type="ECO:0000256" key="18">
    <source>
        <dbReference type="SAM" id="MobiDB-lite"/>
    </source>
</evidence>
<keyword evidence="13" id="KW-0624">Polysaccharide degradation</keyword>
<dbReference type="PROSITE" id="PS51164">
    <property type="entry name" value="CBM1_2"/>
    <property type="match status" value="1"/>
</dbReference>
<protein>
    <recommendedName>
        <fullName evidence="14">Probable beta-glucosidase F</fullName>
        <ecNumber evidence="5">3.2.1.21</ecNumber>
    </recommendedName>
    <alternativeName>
        <fullName evidence="15">Beta-D-glucoside glucohydrolase F</fullName>
    </alternativeName>
    <alternativeName>
        <fullName evidence="16">Cellobiase F</fullName>
    </alternativeName>
    <alternativeName>
        <fullName evidence="17">Gentiobiase F</fullName>
    </alternativeName>
</protein>
<dbReference type="EMBL" id="ML119650">
    <property type="protein sequence ID" value="RPA86322.1"/>
    <property type="molecule type" value="Genomic_DNA"/>
</dbReference>
<dbReference type="STRING" id="1160509.A0A3N4IJK0"/>
<dbReference type="Proteomes" id="UP000275078">
    <property type="component" value="Unassembled WGS sequence"/>
</dbReference>
<gene>
    <name evidence="21" type="ORF">BJ508DRAFT_149325</name>
</gene>
<feature type="region of interest" description="Disordered" evidence="18">
    <location>
        <begin position="863"/>
        <end position="923"/>
    </location>
</feature>
<dbReference type="GO" id="GO:0030248">
    <property type="term" value="F:cellulose binding"/>
    <property type="evidence" value="ECO:0007669"/>
    <property type="project" value="InterPro"/>
</dbReference>
<dbReference type="OrthoDB" id="416222at2759"/>
<evidence type="ECO:0000256" key="4">
    <source>
        <dbReference type="ARBA" id="ARBA00005336"/>
    </source>
</evidence>
<evidence type="ECO:0000256" key="12">
    <source>
        <dbReference type="ARBA" id="ARBA00023295"/>
    </source>
</evidence>
<dbReference type="GO" id="GO:0008422">
    <property type="term" value="F:beta-glucosidase activity"/>
    <property type="evidence" value="ECO:0007669"/>
    <property type="project" value="UniProtKB-EC"/>
</dbReference>
<dbReference type="InterPro" id="IPR002772">
    <property type="entry name" value="Glyco_hydro_3_C"/>
</dbReference>
<comment type="subcellular location">
    <subcellularLocation>
        <location evidence="2">Secreted</location>
    </subcellularLocation>
</comment>
<dbReference type="FunFam" id="3.20.20.300:FF:000002">
    <property type="entry name" value="Probable beta-glucosidase"/>
    <property type="match status" value="1"/>
</dbReference>
<dbReference type="SUPFAM" id="SSF57180">
    <property type="entry name" value="Cellulose-binding domain"/>
    <property type="match status" value="1"/>
</dbReference>
<dbReference type="InterPro" id="IPR050288">
    <property type="entry name" value="Cellulose_deg_GH3"/>
</dbReference>
<dbReference type="InterPro" id="IPR035971">
    <property type="entry name" value="CBD_sf"/>
</dbReference>
<comment type="similarity">
    <text evidence="4">Belongs to the glycosyl hydrolase 3 family.</text>
</comment>
<feature type="signal peptide" evidence="19">
    <location>
        <begin position="1"/>
        <end position="21"/>
    </location>
</feature>
<dbReference type="InterPro" id="IPR026891">
    <property type="entry name" value="Fn3-like"/>
</dbReference>
<evidence type="ECO:0000313" key="22">
    <source>
        <dbReference type="Proteomes" id="UP000275078"/>
    </source>
</evidence>
<dbReference type="FunFam" id="2.60.40.10:FF:000757">
    <property type="entry name" value="Beta-glucosidase G"/>
    <property type="match status" value="1"/>
</dbReference>
<accession>A0A3N4IJK0</accession>
<feature type="chain" id="PRO_5018138940" description="Probable beta-glucosidase F" evidence="19">
    <location>
        <begin position="22"/>
        <end position="965"/>
    </location>
</feature>
<dbReference type="Gene3D" id="3.20.20.300">
    <property type="entry name" value="Glycoside hydrolase, family 3, N-terminal domain"/>
    <property type="match status" value="1"/>
</dbReference>
<evidence type="ECO:0000256" key="6">
    <source>
        <dbReference type="ARBA" id="ARBA00022525"/>
    </source>
</evidence>
<dbReference type="PRINTS" id="PR00133">
    <property type="entry name" value="GLHYDRLASE3"/>
</dbReference>
<keyword evidence="6" id="KW-0964">Secreted</keyword>
<dbReference type="InterPro" id="IPR013783">
    <property type="entry name" value="Ig-like_fold"/>
</dbReference>
<evidence type="ECO:0000256" key="8">
    <source>
        <dbReference type="ARBA" id="ARBA00022801"/>
    </source>
</evidence>
<dbReference type="GO" id="GO:0005576">
    <property type="term" value="C:extracellular region"/>
    <property type="evidence" value="ECO:0007669"/>
    <property type="project" value="UniProtKB-SubCell"/>
</dbReference>
<evidence type="ECO:0000256" key="19">
    <source>
        <dbReference type="SAM" id="SignalP"/>
    </source>
</evidence>
<dbReference type="SMART" id="SM01217">
    <property type="entry name" value="Fn3_like"/>
    <property type="match status" value="1"/>
</dbReference>